<dbReference type="STRING" id="128944.AWM75_03645"/>
<dbReference type="RefSeq" id="WP_067978339.1">
    <property type="nucleotide sequence ID" value="NZ_CP014163.1"/>
</dbReference>
<evidence type="ECO:0000313" key="2">
    <source>
        <dbReference type="EMBL" id="AMB99152.1"/>
    </source>
</evidence>
<dbReference type="EMBL" id="CP014163">
    <property type="protein sequence ID" value="AMB99152.1"/>
    <property type="molecule type" value="Genomic_DNA"/>
</dbReference>
<proteinExistence type="predicted"/>
<dbReference type="Proteomes" id="UP000062260">
    <property type="component" value="Chromosome"/>
</dbReference>
<reference evidence="2 3" key="1">
    <citation type="journal article" date="2016" name="Genome Announc.">
        <title>Complete Genome Sequences of Aerococcus christensenii CCUG 28831T, Aerococcus sanguinicola CCUG 43001T, Aerococcus urinae CCUG 36881T, Aerococcus urinaeequi CCUG 28094T, Aerococcus urinaehominis CCUG 42038 BT, and Aerococcus viridans CCUG 4311T.</title>
        <authorList>
            <person name="Carkaci D."/>
            <person name="Dargis R."/>
            <person name="Nielsen X.C."/>
            <person name="Skovgaard O."/>
            <person name="Fuursted K."/>
            <person name="Christensen J.J."/>
        </authorList>
    </citation>
    <scope>NUCLEOTIDE SEQUENCE [LARGE SCALE GENOMIC DNA]</scope>
    <source>
        <strain evidence="2 3">CCUG42038B</strain>
    </source>
</reference>
<reference evidence="3" key="2">
    <citation type="submission" date="2016-01" db="EMBL/GenBank/DDBJ databases">
        <title>Six Aerococcus type strain genome sequencing and assembly using PacBio and Illumina Hiseq.</title>
        <authorList>
            <person name="Carkaci D."/>
            <person name="Dargis R."/>
            <person name="Nielsen X.C."/>
            <person name="Skovgaard O."/>
            <person name="Fuursted K."/>
            <person name="Christensen J.J."/>
        </authorList>
    </citation>
    <scope>NUCLEOTIDE SEQUENCE [LARGE SCALE GENOMIC DNA]</scope>
    <source>
        <strain evidence="3">CCUG42038B</strain>
    </source>
</reference>
<organism evidence="2 3">
    <name type="scientific">Aerococcus urinaehominis</name>
    <dbReference type="NCBI Taxonomy" id="128944"/>
    <lineage>
        <taxon>Bacteria</taxon>
        <taxon>Bacillati</taxon>
        <taxon>Bacillota</taxon>
        <taxon>Bacilli</taxon>
        <taxon>Lactobacillales</taxon>
        <taxon>Aerococcaceae</taxon>
        <taxon>Aerococcus</taxon>
    </lineage>
</organism>
<accession>A0A0X8FKT7</accession>
<gene>
    <name evidence="2" type="ORF">AWM75_03645</name>
</gene>
<keyword evidence="3" id="KW-1185">Reference proteome</keyword>
<feature type="domain" description="SseB protein N-terminal" evidence="1">
    <location>
        <begin position="8"/>
        <end position="118"/>
    </location>
</feature>
<sequence>MHNKDLIAALASYQNKVDHQTTLAVLNQARHADLYVVEKKRSQASSAHLLTLTSPDGHPYIACFSSKAAGENFSQADSQLRIMSFDQLANIIIGQPGKVNGFIIDPHKYNAKFNKEIIKQMLANL</sequence>
<evidence type="ECO:0000259" key="1">
    <source>
        <dbReference type="Pfam" id="PF07179"/>
    </source>
</evidence>
<name>A0A0X8FKT7_9LACT</name>
<protein>
    <recommendedName>
        <fullName evidence="1">SseB protein N-terminal domain-containing protein</fullName>
    </recommendedName>
</protein>
<evidence type="ECO:0000313" key="3">
    <source>
        <dbReference type="Proteomes" id="UP000062260"/>
    </source>
</evidence>
<dbReference type="Pfam" id="PF07179">
    <property type="entry name" value="SseB"/>
    <property type="match status" value="1"/>
</dbReference>
<dbReference type="InterPro" id="IPR009839">
    <property type="entry name" value="SseB_N"/>
</dbReference>
<dbReference type="AlphaFoldDB" id="A0A0X8FKT7"/>
<dbReference type="KEGG" id="auh:AWM75_03645"/>